<comment type="caution">
    <text evidence="10">The sequence shown here is derived from an EMBL/GenBank/DDBJ whole genome shotgun (WGS) entry which is preliminary data.</text>
</comment>
<dbReference type="GO" id="GO:0046983">
    <property type="term" value="F:protein dimerization activity"/>
    <property type="evidence" value="ECO:0007669"/>
    <property type="project" value="InterPro"/>
</dbReference>
<dbReference type="Proteomes" id="UP001180020">
    <property type="component" value="Unassembled WGS sequence"/>
</dbReference>
<feature type="region of interest" description="Disordered" evidence="8">
    <location>
        <begin position="255"/>
        <end position="294"/>
    </location>
</feature>
<proteinExistence type="inferred from homology"/>
<protein>
    <recommendedName>
        <fullName evidence="9">BHLH domain-containing protein</fullName>
    </recommendedName>
</protein>
<organism evidence="10 11">
    <name type="scientific">Acorus calamus</name>
    <name type="common">Sweet flag</name>
    <dbReference type="NCBI Taxonomy" id="4465"/>
    <lineage>
        <taxon>Eukaryota</taxon>
        <taxon>Viridiplantae</taxon>
        <taxon>Streptophyta</taxon>
        <taxon>Embryophyta</taxon>
        <taxon>Tracheophyta</taxon>
        <taxon>Spermatophyta</taxon>
        <taxon>Magnoliopsida</taxon>
        <taxon>Liliopsida</taxon>
        <taxon>Acoraceae</taxon>
        <taxon>Acorus</taxon>
    </lineage>
</organism>
<evidence type="ECO:0000256" key="8">
    <source>
        <dbReference type="SAM" id="MobiDB-lite"/>
    </source>
</evidence>
<evidence type="ECO:0000256" key="3">
    <source>
        <dbReference type="ARBA" id="ARBA00011738"/>
    </source>
</evidence>
<name>A0AAV9E623_ACOCL</name>
<evidence type="ECO:0000256" key="2">
    <source>
        <dbReference type="ARBA" id="ARBA00005510"/>
    </source>
</evidence>
<evidence type="ECO:0000259" key="9">
    <source>
        <dbReference type="PROSITE" id="PS50888"/>
    </source>
</evidence>
<reference evidence="10" key="2">
    <citation type="submission" date="2023-06" db="EMBL/GenBank/DDBJ databases">
        <authorList>
            <person name="Ma L."/>
            <person name="Liu K.-W."/>
            <person name="Li Z."/>
            <person name="Hsiao Y.-Y."/>
            <person name="Qi Y."/>
            <person name="Fu T."/>
            <person name="Tang G."/>
            <person name="Zhang D."/>
            <person name="Sun W.-H."/>
            <person name="Liu D.-K."/>
            <person name="Li Y."/>
            <person name="Chen G.-Z."/>
            <person name="Liu X.-D."/>
            <person name="Liao X.-Y."/>
            <person name="Jiang Y.-T."/>
            <person name="Yu X."/>
            <person name="Hao Y."/>
            <person name="Huang J."/>
            <person name="Zhao X.-W."/>
            <person name="Ke S."/>
            <person name="Chen Y.-Y."/>
            <person name="Wu W.-L."/>
            <person name="Hsu J.-L."/>
            <person name="Lin Y.-F."/>
            <person name="Huang M.-D."/>
            <person name="Li C.-Y."/>
            <person name="Huang L."/>
            <person name="Wang Z.-W."/>
            <person name="Zhao X."/>
            <person name="Zhong W.-Y."/>
            <person name="Peng D.-H."/>
            <person name="Ahmad S."/>
            <person name="Lan S."/>
            <person name="Zhang J.-S."/>
            <person name="Tsai W.-C."/>
            <person name="Van De Peer Y."/>
            <person name="Liu Z.-J."/>
        </authorList>
    </citation>
    <scope>NUCLEOTIDE SEQUENCE</scope>
    <source>
        <strain evidence="10">CP</strain>
        <tissue evidence="10">Leaves</tissue>
    </source>
</reference>
<keyword evidence="7" id="KW-0539">Nucleus</keyword>
<accession>A0AAV9E623</accession>
<comment type="subunit">
    <text evidence="3">Homodimer.</text>
</comment>
<evidence type="ECO:0000256" key="5">
    <source>
        <dbReference type="ARBA" id="ARBA00023125"/>
    </source>
</evidence>
<comment type="similarity">
    <text evidence="2">Belongs to the bHLH protein family.</text>
</comment>
<keyword evidence="5" id="KW-0238">DNA-binding</keyword>
<dbReference type="InterPro" id="IPR011598">
    <property type="entry name" value="bHLH_dom"/>
</dbReference>
<feature type="compositionally biased region" description="Basic and acidic residues" evidence="8">
    <location>
        <begin position="360"/>
        <end position="377"/>
    </location>
</feature>
<evidence type="ECO:0000256" key="6">
    <source>
        <dbReference type="ARBA" id="ARBA00023163"/>
    </source>
</evidence>
<dbReference type="GO" id="GO:0000981">
    <property type="term" value="F:DNA-binding transcription factor activity, RNA polymerase II-specific"/>
    <property type="evidence" value="ECO:0007669"/>
    <property type="project" value="TreeGrafter"/>
</dbReference>
<sequence>MADEFQSSICTNNNWWNMVRTAPPPPPSSMSCSAAINDTGIVGGGGVFNWLTEQPIKGRSSSCDETAVSISCAPSDSMDLMAPAAAMMDWNQALLRNSESNQITKDWGLRIFEDASEEAFKEMNQSFLIDQTHFSSSTAADDPPVTCQGLPINRFSTGSSVSYGFPSNHLIQGMFEPESNARSPYCTNPSEFLPQSWPKLHLKQHQHHHHHQQQQQQNQLQFSNNTPYWNASSVAMNEFRPSTPKFLGQVFEEKPNCSNNSASKSDSSSSSKKSSCEPTMKKPRIETPSSLPTFKVRKEKLGDRVTALQQLVSPFGKTDTASVLYEAIDYIKFLHDQVNNLSTPYMKSVPPMQHHHHQHQSSERSKDGEGPKRDLRSRGLCLVPISSTFAVTNETTADFWTPNFGGAYR</sequence>
<dbReference type="FunFam" id="4.10.280.10:FF:000032">
    <property type="entry name" value="Transcription factor bHLH123 family"/>
    <property type="match status" value="1"/>
</dbReference>
<dbReference type="PROSITE" id="PS50888">
    <property type="entry name" value="BHLH"/>
    <property type="match status" value="1"/>
</dbReference>
<dbReference type="InterPro" id="IPR045239">
    <property type="entry name" value="bHLH95_bHLH"/>
</dbReference>
<keyword evidence="4" id="KW-0805">Transcription regulation</keyword>
<feature type="region of interest" description="Disordered" evidence="8">
    <location>
        <begin position="345"/>
        <end position="377"/>
    </location>
</feature>
<reference evidence="10" key="1">
    <citation type="journal article" date="2023" name="Nat. Commun.">
        <title>Diploid and tetraploid genomes of Acorus and the evolution of monocots.</title>
        <authorList>
            <person name="Ma L."/>
            <person name="Liu K.W."/>
            <person name="Li Z."/>
            <person name="Hsiao Y.Y."/>
            <person name="Qi Y."/>
            <person name="Fu T."/>
            <person name="Tang G.D."/>
            <person name="Zhang D."/>
            <person name="Sun W.H."/>
            <person name="Liu D.K."/>
            <person name="Li Y."/>
            <person name="Chen G.Z."/>
            <person name="Liu X.D."/>
            <person name="Liao X.Y."/>
            <person name="Jiang Y.T."/>
            <person name="Yu X."/>
            <person name="Hao Y."/>
            <person name="Huang J."/>
            <person name="Zhao X.W."/>
            <person name="Ke S."/>
            <person name="Chen Y.Y."/>
            <person name="Wu W.L."/>
            <person name="Hsu J.L."/>
            <person name="Lin Y.F."/>
            <person name="Huang M.D."/>
            <person name="Li C.Y."/>
            <person name="Huang L."/>
            <person name="Wang Z.W."/>
            <person name="Zhao X."/>
            <person name="Zhong W.Y."/>
            <person name="Peng D.H."/>
            <person name="Ahmad S."/>
            <person name="Lan S."/>
            <person name="Zhang J.S."/>
            <person name="Tsai W.C."/>
            <person name="Van de Peer Y."/>
            <person name="Liu Z.J."/>
        </authorList>
    </citation>
    <scope>NUCLEOTIDE SEQUENCE</scope>
    <source>
        <strain evidence="10">CP</strain>
    </source>
</reference>
<dbReference type="GO" id="GO:0005634">
    <property type="term" value="C:nucleus"/>
    <property type="evidence" value="ECO:0007669"/>
    <property type="project" value="UniProtKB-SubCell"/>
</dbReference>
<dbReference type="Gene3D" id="4.10.280.10">
    <property type="entry name" value="Helix-loop-helix DNA-binding domain"/>
    <property type="match status" value="1"/>
</dbReference>
<dbReference type="InterPro" id="IPR036638">
    <property type="entry name" value="HLH_DNA-bd_sf"/>
</dbReference>
<dbReference type="InterPro" id="IPR045843">
    <property type="entry name" value="IND-like"/>
</dbReference>
<comment type="subcellular location">
    <subcellularLocation>
        <location evidence="1">Nucleus</location>
    </subcellularLocation>
</comment>
<dbReference type="PANTHER" id="PTHR16223">
    <property type="entry name" value="TRANSCRIPTION FACTOR BHLH83-RELATED"/>
    <property type="match status" value="1"/>
</dbReference>
<dbReference type="GO" id="GO:0000978">
    <property type="term" value="F:RNA polymerase II cis-regulatory region sequence-specific DNA binding"/>
    <property type="evidence" value="ECO:0007669"/>
    <property type="project" value="TreeGrafter"/>
</dbReference>
<dbReference type="AlphaFoldDB" id="A0AAV9E623"/>
<keyword evidence="6" id="KW-0804">Transcription</keyword>
<keyword evidence="11" id="KW-1185">Reference proteome</keyword>
<dbReference type="PANTHER" id="PTHR16223:SF238">
    <property type="entry name" value="TRANSCRIPTION FACTOR BHLH114"/>
    <property type="match status" value="1"/>
</dbReference>
<evidence type="ECO:0000256" key="7">
    <source>
        <dbReference type="ARBA" id="ARBA00023242"/>
    </source>
</evidence>
<dbReference type="SUPFAM" id="SSF47459">
    <property type="entry name" value="HLH, helix-loop-helix DNA-binding domain"/>
    <property type="match status" value="1"/>
</dbReference>
<evidence type="ECO:0000256" key="1">
    <source>
        <dbReference type="ARBA" id="ARBA00004123"/>
    </source>
</evidence>
<feature type="compositionally biased region" description="Low complexity" evidence="8">
    <location>
        <begin position="256"/>
        <end position="273"/>
    </location>
</feature>
<dbReference type="EMBL" id="JAUJYO010000009">
    <property type="protein sequence ID" value="KAK1309148.1"/>
    <property type="molecule type" value="Genomic_DNA"/>
</dbReference>
<evidence type="ECO:0000313" key="11">
    <source>
        <dbReference type="Proteomes" id="UP001180020"/>
    </source>
</evidence>
<gene>
    <name evidence="10" type="ORF">QJS10_CPA09g01358</name>
</gene>
<feature type="domain" description="BHLH" evidence="9">
    <location>
        <begin position="285"/>
        <end position="334"/>
    </location>
</feature>
<evidence type="ECO:0000313" key="10">
    <source>
        <dbReference type="EMBL" id="KAK1309148.1"/>
    </source>
</evidence>
<evidence type="ECO:0000256" key="4">
    <source>
        <dbReference type="ARBA" id="ARBA00023015"/>
    </source>
</evidence>
<dbReference type="CDD" id="cd11393">
    <property type="entry name" value="bHLH_AtbHLH_like"/>
    <property type="match status" value="1"/>
</dbReference>